<proteinExistence type="predicted"/>
<gene>
    <name evidence="1" type="ORF">Lysil_1526</name>
</gene>
<dbReference type="RefSeq" id="WP_103075074.1">
    <property type="nucleotide sequence ID" value="NZ_NPZB01000002.1"/>
</dbReference>
<dbReference type="Gene3D" id="2.30.30.830">
    <property type="match status" value="1"/>
</dbReference>
<dbReference type="Proteomes" id="UP000236220">
    <property type="component" value="Unassembled WGS sequence"/>
</dbReference>
<evidence type="ECO:0000313" key="2">
    <source>
        <dbReference type="Proteomes" id="UP000236220"/>
    </source>
</evidence>
<dbReference type="InterPro" id="IPR007446">
    <property type="entry name" value="PilP"/>
</dbReference>
<dbReference type="Pfam" id="PF04351">
    <property type="entry name" value="PilP"/>
    <property type="match status" value="1"/>
</dbReference>
<dbReference type="PROSITE" id="PS51257">
    <property type="entry name" value="PROKAR_LIPOPROTEIN"/>
    <property type="match status" value="1"/>
</dbReference>
<name>A0A2K1PX25_9GAMM</name>
<protein>
    <submittedName>
        <fullName evidence="1">Tfp pilus assembly protein PilP</fullName>
    </submittedName>
</protein>
<dbReference type="AlphaFoldDB" id="A0A2K1PX25"/>
<dbReference type="EMBL" id="NPZB01000002">
    <property type="protein sequence ID" value="PNS07350.1"/>
    <property type="molecule type" value="Genomic_DNA"/>
</dbReference>
<keyword evidence="2" id="KW-1185">Reference proteome</keyword>
<comment type="caution">
    <text evidence="1">The sequence shown here is derived from an EMBL/GenBank/DDBJ whole genome shotgun (WGS) entry which is preliminary data.</text>
</comment>
<reference evidence="1 2" key="1">
    <citation type="submission" date="2017-08" db="EMBL/GenBank/DDBJ databases">
        <title>Lysobacter sylvestris genome.</title>
        <authorList>
            <person name="Zhang D.-C."/>
            <person name="Albuquerque L."/>
            <person name="Franca L."/>
            <person name="Froufe H.J.C."/>
            <person name="Barroso C."/>
            <person name="Egas C."/>
            <person name="Da Costa M."/>
            <person name="Margesin R."/>
        </authorList>
    </citation>
    <scope>NUCLEOTIDE SEQUENCE [LARGE SCALE GENOMIC DNA]</scope>
    <source>
        <strain evidence="1 2">AM20-91</strain>
    </source>
</reference>
<accession>A0A2K1PX25</accession>
<dbReference type="OrthoDB" id="5296580at2"/>
<evidence type="ECO:0000313" key="1">
    <source>
        <dbReference type="EMBL" id="PNS07350.1"/>
    </source>
</evidence>
<organism evidence="1 2">
    <name type="scientific">Solilutibacter silvestris</name>
    <dbReference type="NCBI Taxonomy" id="1645665"/>
    <lineage>
        <taxon>Bacteria</taxon>
        <taxon>Pseudomonadati</taxon>
        <taxon>Pseudomonadota</taxon>
        <taxon>Gammaproteobacteria</taxon>
        <taxon>Lysobacterales</taxon>
        <taxon>Lysobacteraceae</taxon>
        <taxon>Solilutibacter</taxon>
    </lineage>
</organism>
<dbReference type="PIRSF" id="PIRSF016481">
    <property type="entry name" value="Pilus_assembly_PilP"/>
    <property type="match status" value="1"/>
</dbReference>
<sequence>MTRIAWLFAASVLVAGCGRSVEHSPNDPSDLAKWAKETRAKPGPPLQPLPPITPFATFNYDAQGLRDPFDMASAAAGVTSAGLHPDAVRRKQPLEHYPLDALKMVGTIGKGAGMVGLVMTPDKVTYRVGPGMYIGQSEGRVRTVTENRIDIVELTSDGAGGWLQRPASIALNSP</sequence>